<evidence type="ECO:0000256" key="1">
    <source>
        <dbReference type="SAM" id="Phobius"/>
    </source>
</evidence>
<reference evidence="2" key="2">
    <citation type="journal article" date="2022" name="Proc. Natl. Acad. Sci. U.S.A.">
        <title>Diploid-dominant life cycles characterize the early evolution of Fungi.</title>
        <authorList>
            <person name="Amses K.R."/>
            <person name="Simmons D.R."/>
            <person name="Longcore J.E."/>
            <person name="Mondo S.J."/>
            <person name="Seto K."/>
            <person name="Jeronimo G.H."/>
            <person name="Bonds A.E."/>
            <person name="Quandt C.A."/>
            <person name="Davis W.J."/>
            <person name="Chang Y."/>
            <person name="Federici B.A."/>
            <person name="Kuo A."/>
            <person name="LaButti K."/>
            <person name="Pangilinan J."/>
            <person name="Andreopoulos W."/>
            <person name="Tritt A."/>
            <person name="Riley R."/>
            <person name="Hundley H."/>
            <person name="Johnson J."/>
            <person name="Lipzen A."/>
            <person name="Barry K."/>
            <person name="Lang B.F."/>
            <person name="Cuomo C.A."/>
            <person name="Buchler N.E."/>
            <person name="Grigoriev I.V."/>
            <person name="Spatafora J.W."/>
            <person name="Stajich J.E."/>
            <person name="James T.Y."/>
        </authorList>
    </citation>
    <scope>NUCLEOTIDE SEQUENCE</scope>
    <source>
        <strain evidence="2">AG</strain>
    </source>
</reference>
<sequence length="68" mass="8157">MKVDMVNAPSSDLLLRFFFLYLDIFRLIYIFFFVFARLESAYRGKISPLNTFRLSVVNQRHLGEEKYV</sequence>
<keyword evidence="1" id="KW-1133">Transmembrane helix</keyword>
<dbReference type="EMBL" id="MU620924">
    <property type="protein sequence ID" value="KAI8578997.1"/>
    <property type="molecule type" value="Genomic_DNA"/>
</dbReference>
<keyword evidence="1" id="KW-0812">Transmembrane</keyword>
<keyword evidence="3" id="KW-1185">Reference proteome</keyword>
<name>A0AAD5E942_UMBRA</name>
<feature type="transmembrane region" description="Helical" evidence="1">
    <location>
        <begin position="13"/>
        <end position="36"/>
    </location>
</feature>
<dbReference type="GeneID" id="75914939"/>
<dbReference type="RefSeq" id="XP_051444001.1">
    <property type="nucleotide sequence ID" value="XM_051589594.1"/>
</dbReference>
<comment type="caution">
    <text evidence="2">The sequence shown here is derived from an EMBL/GenBank/DDBJ whole genome shotgun (WGS) entry which is preliminary data.</text>
</comment>
<evidence type="ECO:0000313" key="2">
    <source>
        <dbReference type="EMBL" id="KAI8578997.1"/>
    </source>
</evidence>
<keyword evidence="1" id="KW-0472">Membrane</keyword>
<organism evidence="2 3">
    <name type="scientific">Umbelopsis ramanniana AG</name>
    <dbReference type="NCBI Taxonomy" id="1314678"/>
    <lineage>
        <taxon>Eukaryota</taxon>
        <taxon>Fungi</taxon>
        <taxon>Fungi incertae sedis</taxon>
        <taxon>Mucoromycota</taxon>
        <taxon>Mucoromycotina</taxon>
        <taxon>Umbelopsidomycetes</taxon>
        <taxon>Umbelopsidales</taxon>
        <taxon>Umbelopsidaceae</taxon>
        <taxon>Umbelopsis</taxon>
    </lineage>
</organism>
<gene>
    <name evidence="2" type="ORF">K450DRAFT_244508</name>
</gene>
<dbReference type="AlphaFoldDB" id="A0AAD5E942"/>
<protein>
    <submittedName>
        <fullName evidence="2">Uncharacterized protein</fullName>
    </submittedName>
</protein>
<proteinExistence type="predicted"/>
<evidence type="ECO:0000313" key="3">
    <source>
        <dbReference type="Proteomes" id="UP001206595"/>
    </source>
</evidence>
<dbReference type="Proteomes" id="UP001206595">
    <property type="component" value="Unassembled WGS sequence"/>
</dbReference>
<reference evidence="2" key="1">
    <citation type="submission" date="2021-06" db="EMBL/GenBank/DDBJ databases">
        <authorList>
            <consortium name="DOE Joint Genome Institute"/>
            <person name="Mondo S.J."/>
            <person name="Amses K.R."/>
            <person name="Simmons D.R."/>
            <person name="Longcore J.E."/>
            <person name="Seto K."/>
            <person name="Alves G.H."/>
            <person name="Bonds A.E."/>
            <person name="Quandt C.A."/>
            <person name="Davis W.J."/>
            <person name="Chang Y."/>
            <person name="Letcher P.M."/>
            <person name="Powell M.J."/>
            <person name="Kuo A."/>
            <person name="Labutti K."/>
            <person name="Pangilinan J."/>
            <person name="Andreopoulos W."/>
            <person name="Tritt A."/>
            <person name="Riley R."/>
            <person name="Hundley H."/>
            <person name="Johnson J."/>
            <person name="Lipzen A."/>
            <person name="Barry K."/>
            <person name="Berbee M.L."/>
            <person name="Buchler N.E."/>
            <person name="Grigoriev I.V."/>
            <person name="Spatafora J.W."/>
            <person name="Stajich J.E."/>
            <person name="James T.Y."/>
        </authorList>
    </citation>
    <scope>NUCLEOTIDE SEQUENCE</scope>
    <source>
        <strain evidence="2">AG</strain>
    </source>
</reference>
<accession>A0AAD5E942</accession>